<gene>
    <name evidence="3" type="primary">LOC104761009</name>
</gene>
<keyword evidence="2" id="KW-1185">Reference proteome</keyword>
<dbReference type="RefSeq" id="XP_010482326.1">
    <property type="nucleotide sequence ID" value="XM_010484024.2"/>
</dbReference>
<evidence type="ECO:0000313" key="2">
    <source>
        <dbReference type="Proteomes" id="UP000694864"/>
    </source>
</evidence>
<evidence type="ECO:0000256" key="1">
    <source>
        <dbReference type="SAM" id="MobiDB-lite"/>
    </source>
</evidence>
<evidence type="ECO:0000313" key="3">
    <source>
        <dbReference type="RefSeq" id="XP_010482326.1"/>
    </source>
</evidence>
<organism evidence="2 3">
    <name type="scientific">Camelina sativa</name>
    <name type="common">False flax</name>
    <name type="synonym">Myagrum sativum</name>
    <dbReference type="NCBI Taxonomy" id="90675"/>
    <lineage>
        <taxon>Eukaryota</taxon>
        <taxon>Viridiplantae</taxon>
        <taxon>Streptophyta</taxon>
        <taxon>Embryophyta</taxon>
        <taxon>Tracheophyta</taxon>
        <taxon>Spermatophyta</taxon>
        <taxon>Magnoliopsida</taxon>
        <taxon>eudicotyledons</taxon>
        <taxon>Gunneridae</taxon>
        <taxon>Pentapetalae</taxon>
        <taxon>rosids</taxon>
        <taxon>malvids</taxon>
        <taxon>Brassicales</taxon>
        <taxon>Brassicaceae</taxon>
        <taxon>Camelineae</taxon>
        <taxon>Camelina</taxon>
    </lineage>
</organism>
<dbReference type="Proteomes" id="UP000694864">
    <property type="component" value="Chromosome 18"/>
</dbReference>
<dbReference type="GeneID" id="104761009"/>
<reference evidence="3" key="2">
    <citation type="submission" date="2025-08" db="UniProtKB">
        <authorList>
            <consortium name="RefSeq"/>
        </authorList>
    </citation>
    <scope>IDENTIFICATION</scope>
    <source>
        <tissue evidence="3">Leaf</tissue>
    </source>
</reference>
<protein>
    <submittedName>
        <fullName evidence="3">Uncharacterized protein LOC104761009 isoform X1</fullName>
    </submittedName>
</protein>
<name>A0ABM0X8M7_CAMSA</name>
<feature type="region of interest" description="Disordered" evidence="1">
    <location>
        <begin position="1"/>
        <end position="44"/>
    </location>
</feature>
<feature type="compositionally biased region" description="Basic and acidic residues" evidence="1">
    <location>
        <begin position="33"/>
        <end position="44"/>
    </location>
</feature>
<proteinExistence type="predicted"/>
<reference evidence="2" key="1">
    <citation type="journal article" date="2014" name="Nat. Commun.">
        <title>The emerging biofuel crop Camelina sativa retains a highly undifferentiated hexaploid genome structure.</title>
        <authorList>
            <person name="Kagale S."/>
            <person name="Koh C."/>
            <person name="Nixon J."/>
            <person name="Bollina V."/>
            <person name="Clarke W.E."/>
            <person name="Tuteja R."/>
            <person name="Spillane C."/>
            <person name="Robinson S.J."/>
            <person name="Links M.G."/>
            <person name="Clarke C."/>
            <person name="Higgins E.E."/>
            <person name="Huebert T."/>
            <person name="Sharpe A.G."/>
            <person name="Parkin I.A."/>
        </authorList>
    </citation>
    <scope>NUCLEOTIDE SEQUENCE [LARGE SCALE GENOMIC DNA]</scope>
    <source>
        <strain evidence="2">cv. DH55</strain>
    </source>
</reference>
<accession>A0ABM0X8M7</accession>
<sequence length="143" mass="16126">MEQSLSPSGSVDSKDMHGLLESNALDSPSPSVIDKEENMVESSAEKVDTVPRFIQLAKELQRSIPVAWNQHGSITEFDKKQYNLENPQIQKIMECQDPQSSLKALFTVLQTRISSFRFTLQMKCIKILLEAEEKANAVDRGEK</sequence>
<feature type="compositionally biased region" description="Polar residues" evidence="1">
    <location>
        <begin position="1"/>
        <end position="11"/>
    </location>
</feature>